<gene>
    <name evidence="12" type="ORF">IAC13_05455</name>
</gene>
<dbReference type="Gene3D" id="2.60.120.560">
    <property type="entry name" value="Exo-inulinase, domain 1"/>
    <property type="match status" value="1"/>
</dbReference>
<dbReference type="SMART" id="SM00640">
    <property type="entry name" value="Glyco_32"/>
    <property type="match status" value="1"/>
</dbReference>
<dbReference type="InterPro" id="IPR001362">
    <property type="entry name" value="Glyco_hydro_32"/>
</dbReference>
<dbReference type="InterPro" id="IPR013189">
    <property type="entry name" value="Glyco_hydro_32_C"/>
</dbReference>
<name>A0A9D9I0K1_9FIRM</name>
<sequence length="510" mass="59106">MKKYQKFSKSDYITWYNQNLSYRTKVAKDPNRLHYHLMPETGWLNDPNGLCQFHGTYHIYYQYTPFEPTGELKSWGHYTTKDFIYYENHPPVLFPDSDIDAHGVYSGSAFIKDDTLHFFYTGNIKYFDRDDYDYILSGRGSNTIHVTSKDGFTFGEKELLMTTEDYPDTISCHVRDPKIYQHNDEYYMILGARDIDSHGLILIYHSNDLKHWQYHQQLTTSTPFGYMWECPDVFMLDSQLGLICCPQGVETFGIEYENVHQCTFMQLQFDEKTNLFSMVPNTNIQLVDRGFDFYAPQTFEDETGRRILIGWMGIPEADYTNPTTKQGWQHALTLPRTLHFEHGHLYQRPLVELQALRHKKRHYDLSLLSSAKETALVYEALITFTTCESMELTLREGVTLSYQPITTLSEENPIKKQALISYDPSKPYILTLDLGTHGSGRTTRSVALSSLQNLQIFSDTSSLEIFVNDGEEVFTTRVYGQQGNISISGSYTGSLTLYDMKSYHILTQTI</sequence>
<evidence type="ECO:0000256" key="8">
    <source>
        <dbReference type="RuleBase" id="RU362110"/>
    </source>
</evidence>
<evidence type="ECO:0000256" key="3">
    <source>
        <dbReference type="ARBA" id="ARBA00012758"/>
    </source>
</evidence>
<reference evidence="12" key="2">
    <citation type="journal article" date="2021" name="PeerJ">
        <title>Extensive microbial diversity within the chicken gut microbiome revealed by metagenomics and culture.</title>
        <authorList>
            <person name="Gilroy R."/>
            <person name="Ravi A."/>
            <person name="Getino M."/>
            <person name="Pursley I."/>
            <person name="Horton D.L."/>
            <person name="Alikhan N.F."/>
            <person name="Baker D."/>
            <person name="Gharbi K."/>
            <person name="Hall N."/>
            <person name="Watson M."/>
            <person name="Adriaenssens E.M."/>
            <person name="Foster-Nyarko E."/>
            <person name="Jarju S."/>
            <person name="Secka A."/>
            <person name="Antonio M."/>
            <person name="Oren A."/>
            <person name="Chaudhuri R.R."/>
            <person name="La Ragione R."/>
            <person name="Hildebrand F."/>
            <person name="Pallen M.J."/>
        </authorList>
    </citation>
    <scope>NUCLEOTIDE SEQUENCE</scope>
    <source>
        <strain evidence="12">E3-2379</strain>
    </source>
</reference>
<comment type="caution">
    <text evidence="12">The sequence shown here is derived from an EMBL/GenBank/DDBJ whole genome shotgun (WGS) entry which is preliminary data.</text>
</comment>
<dbReference type="SUPFAM" id="SSF75005">
    <property type="entry name" value="Arabinanase/levansucrase/invertase"/>
    <property type="match status" value="1"/>
</dbReference>
<dbReference type="CDD" id="cd18623">
    <property type="entry name" value="GH32_ScrB-like"/>
    <property type="match status" value="1"/>
</dbReference>
<evidence type="ECO:0000313" key="12">
    <source>
        <dbReference type="EMBL" id="MBO8463362.1"/>
    </source>
</evidence>
<feature type="domain" description="Glycosyl hydrolase family 32 C-terminal" evidence="11">
    <location>
        <begin position="353"/>
        <end position="487"/>
    </location>
</feature>
<dbReference type="PROSITE" id="PS00609">
    <property type="entry name" value="GLYCOSYL_HYDROL_F32"/>
    <property type="match status" value="1"/>
</dbReference>
<keyword evidence="9" id="KW-0119">Carbohydrate metabolism</keyword>
<dbReference type="NCBIfam" id="TIGR01322">
    <property type="entry name" value="scrB_fam"/>
    <property type="match status" value="1"/>
</dbReference>
<dbReference type="InterPro" id="IPR006232">
    <property type="entry name" value="Suc6P_hydrolase"/>
</dbReference>
<evidence type="ECO:0000256" key="2">
    <source>
        <dbReference type="ARBA" id="ARBA00009902"/>
    </source>
</evidence>
<evidence type="ECO:0000256" key="7">
    <source>
        <dbReference type="ARBA" id="ARBA00033367"/>
    </source>
</evidence>
<dbReference type="EC" id="3.2.1.26" evidence="3 8"/>
<comment type="catalytic activity">
    <reaction evidence="8">
        <text>Hydrolysis of terminal non-reducing beta-D-fructofuranoside residues in beta-D-fructofuranosides.</text>
        <dbReference type="EC" id="3.2.1.26"/>
    </reaction>
</comment>
<feature type="domain" description="Glycosyl hydrolase family 32 N-terminal" evidence="10">
    <location>
        <begin position="36"/>
        <end position="349"/>
    </location>
</feature>
<dbReference type="GO" id="GO:0004564">
    <property type="term" value="F:beta-fructofuranosidase activity"/>
    <property type="evidence" value="ECO:0007669"/>
    <property type="project" value="UniProtKB-EC"/>
</dbReference>
<evidence type="ECO:0000313" key="13">
    <source>
        <dbReference type="Proteomes" id="UP000823618"/>
    </source>
</evidence>
<evidence type="ECO:0000256" key="6">
    <source>
        <dbReference type="ARBA" id="ARBA00023295"/>
    </source>
</evidence>
<dbReference type="PANTHER" id="PTHR43101">
    <property type="entry name" value="BETA-FRUCTOSIDASE"/>
    <property type="match status" value="1"/>
</dbReference>
<dbReference type="Pfam" id="PF00251">
    <property type="entry name" value="Glyco_hydro_32N"/>
    <property type="match status" value="1"/>
</dbReference>
<dbReference type="InterPro" id="IPR023296">
    <property type="entry name" value="Glyco_hydro_beta-prop_sf"/>
</dbReference>
<reference evidence="12" key="1">
    <citation type="submission" date="2020-10" db="EMBL/GenBank/DDBJ databases">
        <authorList>
            <person name="Gilroy R."/>
        </authorList>
    </citation>
    <scope>NUCLEOTIDE SEQUENCE</scope>
    <source>
        <strain evidence="12">E3-2379</strain>
    </source>
</reference>
<evidence type="ECO:0000256" key="4">
    <source>
        <dbReference type="ARBA" id="ARBA00019623"/>
    </source>
</evidence>
<dbReference type="GO" id="GO:0005975">
    <property type="term" value="P:carbohydrate metabolic process"/>
    <property type="evidence" value="ECO:0007669"/>
    <property type="project" value="InterPro"/>
</dbReference>
<evidence type="ECO:0000256" key="1">
    <source>
        <dbReference type="ARBA" id="ARBA00004914"/>
    </source>
</evidence>
<evidence type="ECO:0000259" key="10">
    <source>
        <dbReference type="Pfam" id="PF00251"/>
    </source>
</evidence>
<accession>A0A9D9I0K1</accession>
<organism evidence="12 13">
    <name type="scientific">Candidatus Scybalomonas excrementavium</name>
    <dbReference type="NCBI Taxonomy" id="2840943"/>
    <lineage>
        <taxon>Bacteria</taxon>
        <taxon>Bacillati</taxon>
        <taxon>Bacillota</taxon>
        <taxon>Clostridia</taxon>
        <taxon>Lachnospirales</taxon>
        <taxon>Lachnospiraceae</taxon>
        <taxon>Lachnospiraceae incertae sedis</taxon>
        <taxon>Candidatus Scybalomonas</taxon>
    </lineage>
</organism>
<dbReference type="Pfam" id="PF08244">
    <property type="entry name" value="Glyco_hydro_32C"/>
    <property type="match status" value="1"/>
</dbReference>
<dbReference type="InterPro" id="IPR013148">
    <property type="entry name" value="Glyco_hydro_32_N"/>
</dbReference>
<dbReference type="GO" id="GO:0005737">
    <property type="term" value="C:cytoplasm"/>
    <property type="evidence" value="ECO:0007669"/>
    <property type="project" value="UniProtKB-SubCell"/>
</dbReference>
<keyword evidence="6 8" id="KW-0326">Glycosidase</keyword>
<dbReference type="SUPFAM" id="SSF49899">
    <property type="entry name" value="Concanavalin A-like lectins/glucanases"/>
    <property type="match status" value="1"/>
</dbReference>
<evidence type="ECO:0000256" key="5">
    <source>
        <dbReference type="ARBA" id="ARBA00022801"/>
    </source>
</evidence>
<dbReference type="EMBL" id="JADIML010000149">
    <property type="protein sequence ID" value="MBO8463362.1"/>
    <property type="molecule type" value="Genomic_DNA"/>
</dbReference>
<dbReference type="PANTHER" id="PTHR43101:SF1">
    <property type="entry name" value="BETA-FRUCTOSIDASE"/>
    <property type="match status" value="1"/>
</dbReference>
<dbReference type="InterPro" id="IPR018053">
    <property type="entry name" value="Glyco_hydro_32_AS"/>
</dbReference>
<comment type="subcellular location">
    <subcellularLocation>
        <location evidence="9">Cytoplasm</location>
    </subcellularLocation>
</comment>
<keyword evidence="5 8" id="KW-0378">Hydrolase</keyword>
<evidence type="ECO:0000259" key="11">
    <source>
        <dbReference type="Pfam" id="PF08244"/>
    </source>
</evidence>
<dbReference type="Gene3D" id="2.115.10.20">
    <property type="entry name" value="Glycosyl hydrolase domain, family 43"/>
    <property type="match status" value="1"/>
</dbReference>
<evidence type="ECO:0000256" key="9">
    <source>
        <dbReference type="RuleBase" id="RU365015"/>
    </source>
</evidence>
<dbReference type="Proteomes" id="UP000823618">
    <property type="component" value="Unassembled WGS sequence"/>
</dbReference>
<proteinExistence type="inferred from homology"/>
<protein>
    <recommendedName>
        <fullName evidence="4 8">Sucrose-6-phosphate hydrolase</fullName>
        <ecNumber evidence="3 8">3.2.1.26</ecNumber>
    </recommendedName>
    <alternativeName>
        <fullName evidence="7 9">Invertase</fullName>
    </alternativeName>
</protein>
<keyword evidence="9" id="KW-0963">Cytoplasm</keyword>
<dbReference type="InterPro" id="IPR013320">
    <property type="entry name" value="ConA-like_dom_sf"/>
</dbReference>
<comment type="similarity">
    <text evidence="2 8">Belongs to the glycosyl hydrolase 32 family.</text>
</comment>
<comment type="function">
    <text evidence="9">Enables the bacterium to metabolize sucrose as a sole carbon source.</text>
</comment>
<dbReference type="InterPro" id="IPR051214">
    <property type="entry name" value="GH32_Enzymes"/>
</dbReference>
<dbReference type="AlphaFoldDB" id="A0A9D9I0K1"/>
<comment type="pathway">
    <text evidence="1 9">Glycan biosynthesis; sucrose metabolism.</text>
</comment>